<name>A0A1W6ZUC3_9HYPH</name>
<dbReference type="OrthoDB" id="7219977at2"/>
<protein>
    <submittedName>
        <fullName evidence="1">Uncharacterized protein</fullName>
    </submittedName>
</protein>
<dbReference type="AlphaFoldDB" id="A0A1W6ZUC3"/>
<proteinExistence type="predicted"/>
<evidence type="ECO:0000313" key="1">
    <source>
        <dbReference type="EMBL" id="ARQ01029.1"/>
    </source>
</evidence>
<evidence type="ECO:0000313" key="2">
    <source>
        <dbReference type="Proteomes" id="UP000194137"/>
    </source>
</evidence>
<reference evidence="1 2" key="1">
    <citation type="submission" date="2017-05" db="EMBL/GenBank/DDBJ databases">
        <title>Full genome sequence of Pseudorhodoplanes sinuspersici.</title>
        <authorList>
            <person name="Dastgheib S.M.M."/>
            <person name="Shavandi M."/>
            <person name="Tirandaz H."/>
        </authorList>
    </citation>
    <scope>NUCLEOTIDE SEQUENCE [LARGE SCALE GENOMIC DNA]</scope>
    <source>
        <strain evidence="1 2">RIPI110</strain>
    </source>
</reference>
<dbReference type="EMBL" id="CP021112">
    <property type="protein sequence ID" value="ARQ01029.1"/>
    <property type="molecule type" value="Genomic_DNA"/>
</dbReference>
<dbReference type="Proteomes" id="UP000194137">
    <property type="component" value="Chromosome"/>
</dbReference>
<gene>
    <name evidence="1" type="ORF">CAK95_19445</name>
</gene>
<keyword evidence="2" id="KW-1185">Reference proteome</keyword>
<organism evidence="1 2">
    <name type="scientific">Pseudorhodoplanes sinuspersici</name>
    <dbReference type="NCBI Taxonomy" id="1235591"/>
    <lineage>
        <taxon>Bacteria</taxon>
        <taxon>Pseudomonadati</taxon>
        <taxon>Pseudomonadota</taxon>
        <taxon>Alphaproteobacteria</taxon>
        <taxon>Hyphomicrobiales</taxon>
        <taxon>Pseudorhodoplanes</taxon>
    </lineage>
</organism>
<accession>A0A1W6ZUC3</accession>
<sequence>MLALGIVLNIIGLGFFCWVLFTLAIYALPFFVGMTAGPYAHGVGAGPFGAIVLGLVAAAFTLVIGQTIFSIVRTPFLRIAVALMFAVPAALAGYYATFGLSGLTMTSDLWRQVFAVIGAIVIGVTAWTRLAASPPDGSSGHGRPALS</sequence>
<dbReference type="KEGG" id="psin:CAK95_19445"/>
<dbReference type="RefSeq" id="WP_086089424.1">
    <property type="nucleotide sequence ID" value="NZ_CP021112.1"/>
</dbReference>
<dbReference type="STRING" id="1235591.CAK95_19445"/>